<protein>
    <submittedName>
        <fullName evidence="2">Lysophospholipase</fullName>
    </submittedName>
</protein>
<gene>
    <name evidence="2" type="ORF">C7I84_07200</name>
</gene>
<dbReference type="AlphaFoldDB" id="A0A2P7SLQ4"/>
<dbReference type="OrthoDB" id="9788260at2"/>
<dbReference type="RefSeq" id="WP_106771471.1">
    <property type="nucleotide sequence ID" value="NZ_PXYK01000005.1"/>
</dbReference>
<reference evidence="2 3" key="1">
    <citation type="submission" date="2018-03" db="EMBL/GenBank/DDBJ databases">
        <title>The draft genome of Mesorhizobium sp. 6GN-30.</title>
        <authorList>
            <person name="Liu L."/>
            <person name="Li L."/>
            <person name="Wang T."/>
            <person name="Zhang X."/>
            <person name="Liang L."/>
        </authorList>
    </citation>
    <scope>NUCLEOTIDE SEQUENCE [LARGE SCALE GENOMIC DNA]</scope>
    <source>
        <strain evidence="2 3">6GN30</strain>
    </source>
</reference>
<dbReference type="InterPro" id="IPR051044">
    <property type="entry name" value="MAG_DAG_Lipase"/>
</dbReference>
<feature type="domain" description="Serine aminopeptidase S33" evidence="1">
    <location>
        <begin position="41"/>
        <end position="297"/>
    </location>
</feature>
<keyword evidence="3" id="KW-1185">Reference proteome</keyword>
<name>A0A2P7SLQ4_9HYPH</name>
<proteinExistence type="predicted"/>
<dbReference type="InterPro" id="IPR022742">
    <property type="entry name" value="Hydrolase_4"/>
</dbReference>
<evidence type="ECO:0000313" key="2">
    <source>
        <dbReference type="EMBL" id="PSJ63408.1"/>
    </source>
</evidence>
<accession>A0A2P7SLQ4</accession>
<comment type="caution">
    <text evidence="2">The sequence shown here is derived from an EMBL/GenBank/DDBJ whole genome shotgun (WGS) entry which is preliminary data.</text>
</comment>
<evidence type="ECO:0000259" key="1">
    <source>
        <dbReference type="Pfam" id="PF12146"/>
    </source>
</evidence>
<sequence>MTELFFDIPGNPRPDRAAGGFLKTRDGYRLRYAHFLPDGQPARGTVVVLPGRNECIEKYFETIRDLSARGLGSVIMDWRGQGASDRLIRNPMPGHVISFDHYAHDLDQLFTEIVLPDCRGPYFVLAHSTGALIALLAAPRLANRVQRMVLIAPFLGLVGMPLSMRNIRRILGLLYWIGLRRIYASGGRRPEQAPPFGTNKLTTDADRYRRNMSLWAAHPQLTLGGPTVSWVRAACIAADMIQSPAFVERFRIPTLVVAAGADEVVSTRAIEDFARRLKTASLLTIDGARHEILQEADRYREQLLAAFDAFVPGSAAEAVEAAD</sequence>
<dbReference type="EMBL" id="PXYK01000005">
    <property type="protein sequence ID" value="PSJ63408.1"/>
    <property type="molecule type" value="Genomic_DNA"/>
</dbReference>
<dbReference type="Proteomes" id="UP000241229">
    <property type="component" value="Unassembled WGS sequence"/>
</dbReference>
<dbReference type="PANTHER" id="PTHR11614">
    <property type="entry name" value="PHOSPHOLIPASE-RELATED"/>
    <property type="match status" value="1"/>
</dbReference>
<evidence type="ECO:0000313" key="3">
    <source>
        <dbReference type="Proteomes" id="UP000241229"/>
    </source>
</evidence>
<dbReference type="Gene3D" id="3.40.50.1820">
    <property type="entry name" value="alpha/beta hydrolase"/>
    <property type="match status" value="1"/>
</dbReference>
<organism evidence="2 3">
    <name type="scientific">Kumtagia ephedrae</name>
    <dbReference type="NCBI Taxonomy" id="2116701"/>
    <lineage>
        <taxon>Bacteria</taxon>
        <taxon>Pseudomonadati</taxon>
        <taxon>Pseudomonadota</taxon>
        <taxon>Alphaproteobacteria</taxon>
        <taxon>Hyphomicrobiales</taxon>
        <taxon>Phyllobacteriaceae</taxon>
        <taxon>Kumtagia</taxon>
    </lineage>
</organism>
<dbReference type="SUPFAM" id="SSF53474">
    <property type="entry name" value="alpha/beta-Hydrolases"/>
    <property type="match status" value="1"/>
</dbReference>
<dbReference type="InterPro" id="IPR029058">
    <property type="entry name" value="AB_hydrolase_fold"/>
</dbReference>
<dbReference type="Pfam" id="PF12146">
    <property type="entry name" value="Hydrolase_4"/>
    <property type="match status" value="1"/>
</dbReference>